<protein>
    <submittedName>
        <fullName evidence="2">Uncharacterized protein</fullName>
    </submittedName>
</protein>
<proteinExistence type="predicted"/>
<reference evidence="2" key="1">
    <citation type="submission" date="2024-07" db="EMBL/GenBank/DDBJ databases">
        <authorList>
            <person name="Yu S.T."/>
        </authorList>
    </citation>
    <scope>NUCLEOTIDE SEQUENCE</scope>
    <source>
        <strain evidence="2">R28</strain>
    </source>
</reference>
<dbReference type="RefSeq" id="WP_369166444.1">
    <property type="nucleotide sequence ID" value="NZ_CP163439.1"/>
</dbReference>
<sequence>MKRVGGRMRLPHAMTRHGILMLLVPVMRARRRRPTGRRSAISPARSRLRRAGRLPARVRDHTGGMRHAQGVGTDVPHMPVAHAYARPDLFA</sequence>
<gene>
    <name evidence="2" type="ORF">AB5J49_00450</name>
</gene>
<evidence type="ECO:0000313" key="2">
    <source>
        <dbReference type="EMBL" id="XDQ31953.1"/>
    </source>
</evidence>
<organism evidence="2">
    <name type="scientific">Streptomyces sp. R28</name>
    <dbReference type="NCBI Taxonomy" id="3238628"/>
    <lineage>
        <taxon>Bacteria</taxon>
        <taxon>Bacillati</taxon>
        <taxon>Actinomycetota</taxon>
        <taxon>Actinomycetes</taxon>
        <taxon>Kitasatosporales</taxon>
        <taxon>Streptomycetaceae</taxon>
        <taxon>Streptomyces</taxon>
    </lineage>
</organism>
<dbReference type="AlphaFoldDB" id="A0AB39PQ80"/>
<name>A0AB39PQ80_9ACTN</name>
<accession>A0AB39PQ80</accession>
<feature type="region of interest" description="Disordered" evidence="1">
    <location>
        <begin position="30"/>
        <end position="75"/>
    </location>
</feature>
<evidence type="ECO:0000256" key="1">
    <source>
        <dbReference type="SAM" id="MobiDB-lite"/>
    </source>
</evidence>
<dbReference type="EMBL" id="CP163439">
    <property type="protein sequence ID" value="XDQ31953.1"/>
    <property type="molecule type" value="Genomic_DNA"/>
</dbReference>